<evidence type="ECO:0000256" key="1">
    <source>
        <dbReference type="ARBA" id="ARBA00010652"/>
    </source>
</evidence>
<dbReference type="PANTHER" id="PTHR46766:SF1">
    <property type="entry name" value="GLUTAMINE-RICH PROTEIN 2"/>
    <property type="match status" value="1"/>
</dbReference>
<dbReference type="GO" id="GO:0052572">
    <property type="term" value="P:response to host immune response"/>
    <property type="evidence" value="ECO:0007669"/>
    <property type="project" value="TreeGrafter"/>
</dbReference>
<protein>
    <submittedName>
        <fullName evidence="4">PPE family protein</fullName>
    </submittedName>
</protein>
<comment type="similarity">
    <text evidence="1">Belongs to the mycobacterial PPE family.</text>
</comment>
<evidence type="ECO:0000259" key="2">
    <source>
        <dbReference type="Pfam" id="PF00823"/>
    </source>
</evidence>
<dbReference type="InterPro" id="IPR022171">
    <property type="entry name" value="PPE_C"/>
</dbReference>
<feature type="domain" description="PPE family C-terminal" evidence="3">
    <location>
        <begin position="266"/>
        <end position="333"/>
    </location>
</feature>
<name>A0A557XSS6_9MYCO</name>
<sequence length="369" mass="36716">MEIMAAAYSSMTSGLASRWHGPSFAAMAAAAQSYTTWLDTSAVRARQTAAQARVAVAAYEAAFAATVPPSAVAANRSLLASLVATNIFGQNTPAIAATELDYAEMWEQDAAAMYGYANSASAASAVTPFDEPPPTTNPSGLVAQAAAVTRAAQTPAQTLPALLSSVPQLLHTMAAPVGAAPAAASPPSLVDVLVNVTIGSLSPIDLFSGLPEGELVSLLLYSVTQTGVNFANVASKFDKVVLGLPPGVFGSGGVLASSATPAQVSVSVGRAALVSNMSVPHSWVLAAPEIKPAAVLVPVSDPAAAVAAVTAAEEGNLFGGMALSGLAGRAIVGTGTGTGTGTAGKVRTADAVAADDATINIILITEDDE</sequence>
<proteinExistence type="inferred from homology"/>
<dbReference type="Gene3D" id="1.20.1260.20">
    <property type="entry name" value="PPE superfamily"/>
    <property type="match status" value="1"/>
</dbReference>
<dbReference type="Proteomes" id="UP000320513">
    <property type="component" value="Unassembled WGS sequence"/>
</dbReference>
<organism evidence="4 5">
    <name type="scientific">Mycobacterium helveticum</name>
    <dbReference type="NCBI Taxonomy" id="2592811"/>
    <lineage>
        <taxon>Bacteria</taxon>
        <taxon>Bacillati</taxon>
        <taxon>Actinomycetota</taxon>
        <taxon>Actinomycetes</taxon>
        <taxon>Mycobacteriales</taxon>
        <taxon>Mycobacteriaceae</taxon>
        <taxon>Mycobacterium</taxon>
    </lineage>
</organism>
<keyword evidence="5" id="KW-1185">Reference proteome</keyword>
<dbReference type="Pfam" id="PF12484">
    <property type="entry name" value="PPE-SVP"/>
    <property type="match status" value="1"/>
</dbReference>
<feature type="domain" description="PPE" evidence="2">
    <location>
        <begin position="3"/>
        <end position="125"/>
    </location>
</feature>
<evidence type="ECO:0000313" key="4">
    <source>
        <dbReference type="EMBL" id="TVS89016.1"/>
    </source>
</evidence>
<dbReference type="InterPro" id="IPR038332">
    <property type="entry name" value="PPE_sf"/>
</dbReference>
<accession>A0A557XSS6</accession>
<dbReference type="SUPFAM" id="SSF140459">
    <property type="entry name" value="PE/PPE dimer-like"/>
    <property type="match status" value="1"/>
</dbReference>
<comment type="caution">
    <text evidence="4">The sequence shown here is derived from an EMBL/GenBank/DDBJ whole genome shotgun (WGS) entry which is preliminary data.</text>
</comment>
<dbReference type="Pfam" id="PF00823">
    <property type="entry name" value="PPE"/>
    <property type="match status" value="1"/>
</dbReference>
<evidence type="ECO:0000259" key="3">
    <source>
        <dbReference type="Pfam" id="PF12484"/>
    </source>
</evidence>
<reference evidence="4 5" key="1">
    <citation type="submission" date="2019-07" db="EMBL/GenBank/DDBJ databases">
        <title>New Mycobacterium species.</title>
        <authorList>
            <person name="Tortoli E."/>
            <person name="Ghielmetti G."/>
            <person name="Friedel U."/>
            <person name="Trovato A."/>
        </authorList>
    </citation>
    <scope>NUCLEOTIDE SEQUENCE [LARGE SCALE GENOMIC DNA]</scope>
    <source>
        <strain evidence="4 5">16-83</strain>
    </source>
</reference>
<gene>
    <name evidence="4" type="ORF">FPZ47_12835</name>
</gene>
<dbReference type="EMBL" id="VMQU01000046">
    <property type="protein sequence ID" value="TVS89016.1"/>
    <property type="molecule type" value="Genomic_DNA"/>
</dbReference>
<dbReference type="AlphaFoldDB" id="A0A557XSS6"/>
<dbReference type="InterPro" id="IPR000030">
    <property type="entry name" value="PPE_dom"/>
</dbReference>
<dbReference type="PANTHER" id="PTHR46766">
    <property type="entry name" value="GLUTAMINE-RICH PROTEIN 2"/>
    <property type="match status" value="1"/>
</dbReference>
<evidence type="ECO:0000313" key="5">
    <source>
        <dbReference type="Proteomes" id="UP000320513"/>
    </source>
</evidence>